<dbReference type="Pfam" id="PF24883">
    <property type="entry name" value="NPHP3_N"/>
    <property type="match status" value="1"/>
</dbReference>
<feature type="domain" description="NACHT" evidence="4">
    <location>
        <begin position="71"/>
        <end position="291"/>
    </location>
</feature>
<comment type="caution">
    <text evidence="5">The sequence shown here is derived from an EMBL/GenBank/DDBJ whole genome shotgun (WGS) entry which is preliminary data.</text>
</comment>
<dbReference type="InterPro" id="IPR015943">
    <property type="entry name" value="WD40/YVTN_repeat-like_dom_sf"/>
</dbReference>
<dbReference type="SUPFAM" id="SSF52540">
    <property type="entry name" value="P-loop containing nucleoside triphosphate hydrolases"/>
    <property type="match status" value="1"/>
</dbReference>
<gene>
    <name evidence="5" type="ORF">FMUND_8808</name>
</gene>
<dbReference type="Pfam" id="PF00400">
    <property type="entry name" value="WD40"/>
    <property type="match status" value="12"/>
</dbReference>
<dbReference type="PROSITE" id="PS50294">
    <property type="entry name" value="WD_REPEATS_REGION"/>
    <property type="match status" value="12"/>
</dbReference>
<dbReference type="AlphaFoldDB" id="A0A8H5YGQ8"/>
<reference evidence="5 6" key="1">
    <citation type="submission" date="2020-05" db="EMBL/GenBank/DDBJ databases">
        <title>Identification and distribution of gene clusters putatively required for synthesis of sphingolipid metabolism inhibitors in phylogenetically diverse species of the filamentous fungus Fusarium.</title>
        <authorList>
            <person name="Kim H.-S."/>
            <person name="Busman M."/>
            <person name="Brown D.W."/>
            <person name="Divon H."/>
            <person name="Uhlig S."/>
            <person name="Proctor R.H."/>
        </authorList>
    </citation>
    <scope>NUCLEOTIDE SEQUENCE [LARGE SCALE GENOMIC DNA]</scope>
    <source>
        <strain evidence="5 6">NRRL 66235</strain>
    </source>
</reference>
<dbReference type="PROSITE" id="PS00678">
    <property type="entry name" value="WD_REPEATS_1"/>
    <property type="match status" value="8"/>
</dbReference>
<dbReference type="InterPro" id="IPR007111">
    <property type="entry name" value="NACHT_NTPase"/>
</dbReference>
<feature type="repeat" description="WD" evidence="3">
    <location>
        <begin position="635"/>
        <end position="676"/>
    </location>
</feature>
<dbReference type="Gene3D" id="3.40.50.300">
    <property type="entry name" value="P-loop containing nucleotide triphosphate hydrolases"/>
    <property type="match status" value="1"/>
</dbReference>
<evidence type="ECO:0000256" key="1">
    <source>
        <dbReference type="ARBA" id="ARBA00022574"/>
    </source>
</evidence>
<keyword evidence="1 3" id="KW-0853">WD repeat</keyword>
<feature type="repeat" description="WD" evidence="3">
    <location>
        <begin position="845"/>
        <end position="886"/>
    </location>
</feature>
<dbReference type="SUPFAM" id="SSF50978">
    <property type="entry name" value="WD40 repeat-like"/>
    <property type="match status" value="2"/>
</dbReference>
<sequence>MLNAPHRRNGLLKRKFPGDKNMQCLKHLFLTDPRADKKRIQDTKGGLLKDSYRWILRNDDFRRWRDDPRSRLLWIKGDPGKGKTMLLCGIIDELEKESPYRLSYFFCQATEDQLSNAAAVLRGLIYHLIIQQLSLISYVRVKYDVTGEKLFEGINVWVSLAEILTDMLNDPSLNGVTLIVDALDECTTKRQWLLDFIIKSSSRVKWIVSSRNWQDIEEKLGNTTQGVRLHLELSESSISKAVHSYIRHKVDQLAIEKHYDDELRGAVQHHLISNSHGTFLWVALVCQELSDPQVRKRHTLAKLKSFPPGLDSLYKRMMECICDSYDADLCKQILAIASVVYRPVTLKELTSLVERLQDLDDLHEIIESCGSFLTLREEIVSFVHQSAKDFLLNQASDQILPSGIAHQHHVIFSRSLEVLSSTLQRDIYNLRAPGFPIDQVTPPNPDPLASTRYSCIHWVDHLHDSEPTAKMSDKDLGDGGVVHDFLQTKYLYWLEALSLLRRMPEGAMAMQKLRGLVRNVEVRELTELLRDAHRFILFHKRAIEIAPLQAYASALVFSPASSRVRKLFKKEEPDWMISKPSVEENWNACLQTLEGHGHWVSSVTFSADGQWIVSGSYDKTIKIWDASTGTCDQTLEGHGGPVLSVTFSADCRWVTSGSCDMTVKVWDTSTGTCVQTLKGHGDSVLSVVFSADGQWISSGSWDKTVKIWDASTGACMRTLEGHGHWVISVTFSADGRWIASGSYDKTVKIWDASTGACMRTLEGHDHWVSSVTFSADGQWISSGSWDKTVKIWDASTGACMQTLEGHSGSVLSVTFSADGQWIASGSYDKTIKIWDASIGTCNQTLKGHSHWVSSVAFSVDGQRIASGSCDITVKVWDASKGACVQTLKGHGDSVLSIVFSADSQWIASGSYDKTVKIWDASTGTCVQTFEGHDHWVISVTFSADDRWIASGSLDNTVKVWNASTGACMQTLEGHGDSVLSVTFSADGRWIASGSYDKTVKIWDAGTGACRQSLEGHGGSVLSVLFSADGQWIASGSLDKTVKVWDASTGACMRTLEGHGDSVLSVTFSADGRWIASGSYDKTIKIWDAGTGACRQSLNVGRPMAHLWLDPMTNSCLSTDIGVLNLDLPSVKSQVTQPSLRDVSYSGYGISTDGVWVMKDEDVKLWLPLEYRASESAVVGSTVAIGCHSGCVLVMQFS</sequence>
<organism evidence="5 6">
    <name type="scientific">Fusarium mundagurra</name>
    <dbReference type="NCBI Taxonomy" id="1567541"/>
    <lineage>
        <taxon>Eukaryota</taxon>
        <taxon>Fungi</taxon>
        <taxon>Dikarya</taxon>
        <taxon>Ascomycota</taxon>
        <taxon>Pezizomycotina</taxon>
        <taxon>Sordariomycetes</taxon>
        <taxon>Hypocreomycetidae</taxon>
        <taxon>Hypocreales</taxon>
        <taxon>Nectriaceae</taxon>
        <taxon>Fusarium</taxon>
        <taxon>Fusarium fujikuroi species complex</taxon>
    </lineage>
</organism>
<feature type="repeat" description="WD" evidence="3">
    <location>
        <begin position="761"/>
        <end position="802"/>
    </location>
</feature>
<dbReference type="CDD" id="cd00200">
    <property type="entry name" value="WD40"/>
    <property type="match status" value="2"/>
</dbReference>
<dbReference type="PRINTS" id="PR00320">
    <property type="entry name" value="GPROTEINBRPT"/>
</dbReference>
<evidence type="ECO:0000256" key="2">
    <source>
        <dbReference type="ARBA" id="ARBA00022737"/>
    </source>
</evidence>
<dbReference type="InterPro" id="IPR001680">
    <property type="entry name" value="WD40_rpt"/>
</dbReference>
<protein>
    <submittedName>
        <fullName evidence="5">WD domain-containing protein</fullName>
    </submittedName>
</protein>
<proteinExistence type="predicted"/>
<dbReference type="Gene3D" id="2.130.10.10">
    <property type="entry name" value="YVTN repeat-like/Quinoprotein amine dehydrogenase"/>
    <property type="match status" value="6"/>
</dbReference>
<evidence type="ECO:0000313" key="6">
    <source>
        <dbReference type="Proteomes" id="UP000544331"/>
    </source>
</evidence>
<keyword evidence="6" id="KW-1185">Reference proteome</keyword>
<dbReference type="InterPro" id="IPR056884">
    <property type="entry name" value="NPHP3-like_N"/>
</dbReference>
<dbReference type="PANTHER" id="PTHR19848">
    <property type="entry name" value="WD40 REPEAT PROTEIN"/>
    <property type="match status" value="1"/>
</dbReference>
<dbReference type="PROSITE" id="PS50082">
    <property type="entry name" value="WD_REPEATS_2"/>
    <property type="match status" value="12"/>
</dbReference>
<feature type="repeat" description="WD" evidence="3">
    <location>
        <begin position="1013"/>
        <end position="1054"/>
    </location>
</feature>
<dbReference type="InterPro" id="IPR020472">
    <property type="entry name" value="WD40_PAC1"/>
</dbReference>
<feature type="repeat" description="WD" evidence="3">
    <location>
        <begin position="677"/>
        <end position="718"/>
    </location>
</feature>
<feature type="repeat" description="WD" evidence="3">
    <location>
        <begin position="803"/>
        <end position="844"/>
    </location>
</feature>
<dbReference type="PROSITE" id="PS50837">
    <property type="entry name" value="NACHT"/>
    <property type="match status" value="1"/>
</dbReference>
<feature type="repeat" description="WD" evidence="3">
    <location>
        <begin position="719"/>
        <end position="760"/>
    </location>
</feature>
<name>A0A8H5YGQ8_9HYPO</name>
<keyword evidence="2" id="KW-0677">Repeat</keyword>
<feature type="repeat" description="WD" evidence="3">
    <location>
        <begin position="887"/>
        <end position="928"/>
    </location>
</feature>
<evidence type="ECO:0000256" key="3">
    <source>
        <dbReference type="PROSITE-ProRule" id="PRU00221"/>
    </source>
</evidence>
<feature type="repeat" description="WD" evidence="3">
    <location>
        <begin position="593"/>
        <end position="634"/>
    </location>
</feature>
<dbReference type="InterPro" id="IPR027417">
    <property type="entry name" value="P-loop_NTPase"/>
</dbReference>
<feature type="repeat" description="WD" evidence="3">
    <location>
        <begin position="971"/>
        <end position="1012"/>
    </location>
</feature>
<dbReference type="EMBL" id="JAAOAN010000293">
    <property type="protein sequence ID" value="KAF5711862.1"/>
    <property type="molecule type" value="Genomic_DNA"/>
</dbReference>
<dbReference type="InterPro" id="IPR019775">
    <property type="entry name" value="WD40_repeat_CS"/>
</dbReference>
<evidence type="ECO:0000313" key="5">
    <source>
        <dbReference type="EMBL" id="KAF5711862.1"/>
    </source>
</evidence>
<dbReference type="PANTHER" id="PTHR19848:SF8">
    <property type="entry name" value="F-BOX AND WD REPEAT DOMAIN CONTAINING 7"/>
    <property type="match status" value="1"/>
</dbReference>
<evidence type="ECO:0000259" key="4">
    <source>
        <dbReference type="PROSITE" id="PS50837"/>
    </source>
</evidence>
<accession>A0A8H5YGQ8</accession>
<feature type="repeat" description="WD" evidence="3">
    <location>
        <begin position="929"/>
        <end position="970"/>
    </location>
</feature>
<dbReference type="SMART" id="SM00320">
    <property type="entry name" value="WD40"/>
    <property type="match status" value="12"/>
</dbReference>
<dbReference type="OrthoDB" id="538223at2759"/>
<dbReference type="InterPro" id="IPR036322">
    <property type="entry name" value="WD40_repeat_dom_sf"/>
</dbReference>
<dbReference type="Proteomes" id="UP000544331">
    <property type="component" value="Unassembled WGS sequence"/>
</dbReference>
<feature type="repeat" description="WD" evidence="3">
    <location>
        <begin position="1055"/>
        <end position="1096"/>
    </location>
</feature>